<dbReference type="InterPro" id="IPR036866">
    <property type="entry name" value="RibonucZ/Hydroxyglut_hydro"/>
</dbReference>
<dbReference type="OrthoDB" id="9789133at2"/>
<proteinExistence type="predicted"/>
<feature type="domain" description="Metallo-beta-lactamase" evidence="1">
    <location>
        <begin position="59"/>
        <end position="240"/>
    </location>
</feature>
<dbReference type="AlphaFoldDB" id="A0A5S3WW24"/>
<dbReference type="InterPro" id="IPR001279">
    <property type="entry name" value="Metallo-B-lactamas"/>
</dbReference>
<reference evidence="2 3" key="1">
    <citation type="submission" date="2018-01" db="EMBL/GenBank/DDBJ databases">
        <authorList>
            <person name="Paulsen S."/>
            <person name="Gram L.K."/>
        </authorList>
    </citation>
    <scope>NUCLEOTIDE SEQUENCE [LARGE SCALE GENOMIC DNA]</scope>
    <source>
        <strain evidence="2 3">S2599</strain>
    </source>
</reference>
<dbReference type="PANTHER" id="PTHR43546">
    <property type="entry name" value="UPF0173 METAL-DEPENDENT HYDROLASE MJ1163-RELATED"/>
    <property type="match status" value="1"/>
</dbReference>
<dbReference type="EMBL" id="PNCJ01000027">
    <property type="protein sequence ID" value="TMP34762.1"/>
    <property type="molecule type" value="Genomic_DNA"/>
</dbReference>
<evidence type="ECO:0000313" key="2">
    <source>
        <dbReference type="EMBL" id="TMP34762.1"/>
    </source>
</evidence>
<dbReference type="Gene3D" id="3.60.15.10">
    <property type="entry name" value="Ribonuclease Z/Hydroxyacylglutathione hydrolase-like"/>
    <property type="match status" value="1"/>
</dbReference>
<protein>
    <recommendedName>
        <fullName evidence="1">Metallo-beta-lactamase domain-containing protein</fullName>
    </recommendedName>
</protein>
<accession>A0A5S3WW24</accession>
<reference evidence="3" key="2">
    <citation type="submission" date="2019-06" db="EMBL/GenBank/DDBJ databases">
        <title>Co-occurence of chitin degradation, pigmentation and bioactivity in marine Pseudoalteromonas.</title>
        <authorList>
            <person name="Sonnenschein E.C."/>
            <person name="Bech P.K."/>
        </authorList>
    </citation>
    <scope>NUCLEOTIDE SEQUENCE [LARGE SCALE GENOMIC DNA]</scope>
    <source>
        <strain evidence="3">S2599</strain>
    </source>
</reference>
<organism evidence="2 3">
    <name type="scientific">Pseudoalteromonas rubra</name>
    <dbReference type="NCBI Taxonomy" id="43658"/>
    <lineage>
        <taxon>Bacteria</taxon>
        <taxon>Pseudomonadati</taxon>
        <taxon>Pseudomonadota</taxon>
        <taxon>Gammaproteobacteria</taxon>
        <taxon>Alteromonadales</taxon>
        <taxon>Pseudoalteromonadaceae</taxon>
        <taxon>Pseudoalteromonas</taxon>
    </lineage>
</organism>
<dbReference type="Proteomes" id="UP000306719">
    <property type="component" value="Unassembled WGS sequence"/>
</dbReference>
<sequence>MWPGYYEQLNGEQVMNSRVVKSVAGCALLLASLVGHASSLMLEHAGNAGVRVSSGEHSVLIDVLFGPHTFFTSLSNSEFDAMHSRSAAVAMATHQHDDHFTPARALRYLQRHPSTMMLGPPQVVEALNGQVDAERLHTRVLTAYQSQRYELNGVKVTMMHFPHMAPHADTVQNYAYLVEINGWTVLHVGDGELTDDIITELKLDEQRIDVALIYDLLVSRQPHYASLLSKLNAGQVVFLHIPPDNISSFAGWLTANLPTAAMLSPQHKTLRYEAKSAEKTVKNHK</sequence>
<dbReference type="Pfam" id="PF12706">
    <property type="entry name" value="Lactamase_B_2"/>
    <property type="match status" value="1"/>
</dbReference>
<evidence type="ECO:0000259" key="1">
    <source>
        <dbReference type="Pfam" id="PF12706"/>
    </source>
</evidence>
<gene>
    <name evidence="2" type="ORF">CWB98_17345</name>
</gene>
<name>A0A5S3WW24_9GAMM</name>
<dbReference type="PANTHER" id="PTHR43546:SF3">
    <property type="entry name" value="UPF0173 METAL-DEPENDENT HYDROLASE MJ1163"/>
    <property type="match status" value="1"/>
</dbReference>
<comment type="caution">
    <text evidence="2">The sequence shown here is derived from an EMBL/GenBank/DDBJ whole genome shotgun (WGS) entry which is preliminary data.</text>
</comment>
<evidence type="ECO:0000313" key="3">
    <source>
        <dbReference type="Proteomes" id="UP000306719"/>
    </source>
</evidence>
<dbReference type="InterPro" id="IPR050114">
    <property type="entry name" value="UPF0173_UPF0282_UlaG_hydrolase"/>
</dbReference>
<dbReference type="SUPFAM" id="SSF56281">
    <property type="entry name" value="Metallo-hydrolase/oxidoreductase"/>
    <property type="match status" value="1"/>
</dbReference>